<comment type="caution">
    <text evidence="2">The sequence shown here is derived from an EMBL/GenBank/DDBJ whole genome shotgun (WGS) entry which is preliminary data.</text>
</comment>
<dbReference type="EMBL" id="JARBJD010000409">
    <property type="protein sequence ID" value="KAK2942425.1"/>
    <property type="molecule type" value="Genomic_DNA"/>
</dbReference>
<proteinExistence type="predicted"/>
<evidence type="ECO:0000313" key="3">
    <source>
        <dbReference type="Proteomes" id="UP001281761"/>
    </source>
</evidence>
<evidence type="ECO:0000313" key="2">
    <source>
        <dbReference type="EMBL" id="KAK2942425.1"/>
    </source>
</evidence>
<organism evidence="2 3">
    <name type="scientific">Blattamonas nauphoetae</name>
    <dbReference type="NCBI Taxonomy" id="2049346"/>
    <lineage>
        <taxon>Eukaryota</taxon>
        <taxon>Metamonada</taxon>
        <taxon>Preaxostyla</taxon>
        <taxon>Oxymonadida</taxon>
        <taxon>Blattamonas</taxon>
    </lineage>
</organism>
<sequence length="265" mass="28625">MNEIVHGEQVRIASQHLHLEGNTTPFVHSRDLGIADESFQTDKKEHSSNTLEESTFGACLFNATLCMEKFVFHVIRRTHGMIEHNSSSLRVSECTVLSEGSLTPFRITGGGGCSGSSISILSSKYSGWNERVMSLPPLTSLTLPSKHEPTHQDISTDTFYTSMNAVHGSGVYLSSIDLGFGSSSLVAPETTRQQFTQTGQILVSCVVEDSTNHFSGTSTADVNMCGSFLASTSSFSNCSSNLAPSDDHPISTLNHRTGTDLIDRP</sequence>
<dbReference type="Proteomes" id="UP001281761">
    <property type="component" value="Unassembled WGS sequence"/>
</dbReference>
<protein>
    <submittedName>
        <fullName evidence="2">Uncharacterized protein</fullName>
    </submittedName>
</protein>
<feature type="region of interest" description="Disordered" evidence="1">
    <location>
        <begin position="241"/>
        <end position="265"/>
    </location>
</feature>
<name>A0ABQ9WSE6_9EUKA</name>
<accession>A0ABQ9WSE6</accession>
<reference evidence="2 3" key="1">
    <citation type="journal article" date="2022" name="bioRxiv">
        <title>Genomics of Preaxostyla Flagellates Illuminates Evolutionary Transitions and the Path Towards Mitochondrial Loss.</title>
        <authorList>
            <person name="Novak L.V.F."/>
            <person name="Treitli S.C."/>
            <person name="Pyrih J."/>
            <person name="Halakuc P."/>
            <person name="Pipaliya S.V."/>
            <person name="Vacek V."/>
            <person name="Brzon O."/>
            <person name="Soukal P."/>
            <person name="Eme L."/>
            <person name="Dacks J.B."/>
            <person name="Karnkowska A."/>
            <person name="Elias M."/>
            <person name="Hampl V."/>
        </authorList>
    </citation>
    <scope>NUCLEOTIDE SEQUENCE [LARGE SCALE GENOMIC DNA]</scope>
    <source>
        <strain evidence="2">NAU3</strain>
        <tissue evidence="2">Gut</tissue>
    </source>
</reference>
<gene>
    <name evidence="2" type="ORF">BLNAU_22658</name>
</gene>
<evidence type="ECO:0000256" key="1">
    <source>
        <dbReference type="SAM" id="MobiDB-lite"/>
    </source>
</evidence>
<keyword evidence="3" id="KW-1185">Reference proteome</keyword>